<evidence type="ECO:0000259" key="2">
    <source>
        <dbReference type="Pfam" id="PF12697"/>
    </source>
</evidence>
<feature type="domain" description="AB hydrolase-1" evidence="2">
    <location>
        <begin position="110"/>
        <end position="236"/>
    </location>
</feature>
<organism evidence="3 4">
    <name type="scientific">Phlyctema vagabunda</name>
    <dbReference type="NCBI Taxonomy" id="108571"/>
    <lineage>
        <taxon>Eukaryota</taxon>
        <taxon>Fungi</taxon>
        <taxon>Dikarya</taxon>
        <taxon>Ascomycota</taxon>
        <taxon>Pezizomycotina</taxon>
        <taxon>Leotiomycetes</taxon>
        <taxon>Helotiales</taxon>
        <taxon>Dermateaceae</taxon>
        <taxon>Phlyctema</taxon>
    </lineage>
</organism>
<comment type="caution">
    <text evidence="3">The sequence shown here is derived from an EMBL/GenBank/DDBJ whole genome shotgun (WGS) entry which is preliminary data.</text>
</comment>
<evidence type="ECO:0000313" key="4">
    <source>
        <dbReference type="Proteomes" id="UP001629113"/>
    </source>
</evidence>
<feature type="region of interest" description="Disordered" evidence="1">
    <location>
        <begin position="510"/>
        <end position="677"/>
    </location>
</feature>
<evidence type="ECO:0000256" key="1">
    <source>
        <dbReference type="SAM" id="MobiDB-lite"/>
    </source>
</evidence>
<dbReference type="Proteomes" id="UP001629113">
    <property type="component" value="Unassembled WGS sequence"/>
</dbReference>
<feature type="compositionally biased region" description="Polar residues" evidence="1">
    <location>
        <begin position="288"/>
        <end position="300"/>
    </location>
</feature>
<feature type="region of interest" description="Disordered" evidence="1">
    <location>
        <begin position="234"/>
        <end position="312"/>
    </location>
</feature>
<dbReference type="Pfam" id="PF12697">
    <property type="entry name" value="Abhydrolase_6"/>
    <property type="match status" value="1"/>
</dbReference>
<feature type="compositionally biased region" description="Basic and acidic residues" evidence="1">
    <location>
        <begin position="43"/>
        <end position="59"/>
    </location>
</feature>
<feature type="compositionally biased region" description="Pro residues" evidence="1">
    <location>
        <begin position="548"/>
        <end position="565"/>
    </location>
</feature>
<dbReference type="InterPro" id="IPR000073">
    <property type="entry name" value="AB_hydrolase_1"/>
</dbReference>
<proteinExistence type="predicted"/>
<feature type="compositionally biased region" description="Basic and acidic residues" evidence="1">
    <location>
        <begin position="609"/>
        <end position="641"/>
    </location>
</feature>
<reference evidence="3 4" key="1">
    <citation type="submission" date="2024-06" db="EMBL/GenBank/DDBJ databases">
        <title>Complete genome of Phlyctema vagabunda strain 19-DSS-EL-015.</title>
        <authorList>
            <person name="Fiorenzani C."/>
        </authorList>
    </citation>
    <scope>NUCLEOTIDE SEQUENCE [LARGE SCALE GENOMIC DNA]</scope>
    <source>
        <strain evidence="3 4">19-DSS-EL-015</strain>
    </source>
</reference>
<name>A0ABR4P451_9HELO</name>
<sequence length="733" mass="81840">MATEAQLAEKLLQDRRGLETSATPPVLAVPRNNSSNAPTLPPRGERRPPREEHRDDDVAASKPPAYTAADDARRGRIISNAWHSHDPRSSSTHSLVPSETGRDGRRKLLLVFIHGFMGNETSFQSFPAHLHNMLTVMLSATHIVHTKIYPRYKSRRAIDFARDDFGKWLEPHEDHDTDVILLGHSMGGILSAEVALQPPHSPATGQPFAHRILGTISFDTPFLGMHPGVITSGIGSLFRPAPDPPGSKPTSTRGINTPSLDRFDSASLQNQQRAASPGYVGSAHESESGTSQMSRLTSPLSTPPQGDPYFNAPFVNDVRTPERKGLDSVLHFINKHADGITAANKFNSLSSATKSYFTSHLEFGGCLADYPGLKARYTKLRALEDVKDAANSATLGYRPPVRRIRFVNYYTASTGRPKQPKIPPGFVIDKDGELKPIETEMRDMSLAAPESYSSSTPSIAVGEFRDGTVTPQQLEQAIMDSPIEVQMQNLGEDSGVQDDERELPEMRHIDSMPIEDDEEPEDNTRLPINESAPEEQEQPVVPLKPISTDPPLPPIPTMPIEPPPINLELYTDKDSRKIAEKEHKRLTKAYNQAVKDRENAIKDRKKLLEKREKKARQETEKQIKAEQKQRLKEQKEEEKRLATVNPQPRPSITSPNQSFSTNKDDKPKRDRKFCMLPAEQDGRRDKCWVRVYMEGVDEVGAHCGLFFPGPQYESLVGNVGDRVEEWVKEDCKR</sequence>
<protein>
    <submittedName>
        <fullName evidence="3">Stress response protein nst1-like protein 2</fullName>
    </submittedName>
</protein>
<gene>
    <name evidence="3" type="ORF">PVAG01_11075</name>
</gene>
<accession>A0ABR4P451</accession>
<dbReference type="PANTHER" id="PTHR47842">
    <property type="entry name" value="EXPRESSED PROTEIN"/>
    <property type="match status" value="1"/>
</dbReference>
<dbReference type="InterPro" id="IPR029058">
    <property type="entry name" value="AB_hydrolase_fold"/>
</dbReference>
<feature type="compositionally biased region" description="Polar residues" evidence="1">
    <location>
        <begin position="248"/>
        <end position="259"/>
    </location>
</feature>
<feature type="compositionally biased region" description="Polar residues" evidence="1">
    <location>
        <begin position="644"/>
        <end position="661"/>
    </location>
</feature>
<dbReference type="Gene3D" id="3.40.50.1820">
    <property type="entry name" value="alpha/beta hydrolase"/>
    <property type="match status" value="1"/>
</dbReference>
<dbReference type="PANTHER" id="PTHR47842:SF3">
    <property type="entry name" value="DUF676 DOMAIN-CONTAINING PROTEIN"/>
    <property type="match status" value="1"/>
</dbReference>
<dbReference type="EMBL" id="JBFCZG010000010">
    <property type="protein sequence ID" value="KAL3418065.1"/>
    <property type="molecule type" value="Genomic_DNA"/>
</dbReference>
<evidence type="ECO:0000313" key="3">
    <source>
        <dbReference type="EMBL" id="KAL3418065.1"/>
    </source>
</evidence>
<dbReference type="SUPFAM" id="SSF53474">
    <property type="entry name" value="alpha/beta-Hydrolases"/>
    <property type="match status" value="1"/>
</dbReference>
<keyword evidence="4" id="KW-1185">Reference proteome</keyword>
<feature type="compositionally biased region" description="Basic and acidic residues" evidence="1">
    <location>
        <begin position="570"/>
        <end position="583"/>
    </location>
</feature>
<feature type="region of interest" description="Disordered" evidence="1">
    <location>
        <begin position="1"/>
        <end position="100"/>
    </location>
</feature>